<evidence type="ECO:0000256" key="3">
    <source>
        <dbReference type="SAM" id="Phobius"/>
    </source>
</evidence>
<dbReference type="EMBL" id="JARGEQ010000091">
    <property type="protein sequence ID" value="MDF1586580.1"/>
    <property type="molecule type" value="Genomic_DNA"/>
</dbReference>
<keyword evidence="5" id="KW-0808">Transferase</keyword>
<dbReference type="RefSeq" id="WP_327788995.1">
    <property type="nucleotide sequence ID" value="NZ_JARGEQ010000091.1"/>
</dbReference>
<evidence type="ECO:0000256" key="1">
    <source>
        <dbReference type="ARBA" id="ARBA00006464"/>
    </source>
</evidence>
<dbReference type="PANTHER" id="PTHR30576">
    <property type="entry name" value="COLANIC BIOSYNTHESIS UDP-GLUCOSE LIPID CARRIER TRANSFERASE"/>
    <property type="match status" value="1"/>
</dbReference>
<dbReference type="Proteomes" id="UP001301140">
    <property type="component" value="Unassembled WGS sequence"/>
</dbReference>
<dbReference type="GO" id="GO:0016780">
    <property type="term" value="F:phosphotransferase activity, for other substituted phosphate groups"/>
    <property type="evidence" value="ECO:0007669"/>
    <property type="project" value="TreeGrafter"/>
</dbReference>
<dbReference type="Pfam" id="PF02397">
    <property type="entry name" value="Bac_transf"/>
    <property type="match status" value="1"/>
</dbReference>
<keyword evidence="2" id="KW-0270">Exopolysaccharide synthesis</keyword>
<dbReference type="AlphaFoldDB" id="A0AAP3XRT2"/>
<reference evidence="5 6" key="1">
    <citation type="submission" date="2023-03" db="EMBL/GenBank/DDBJ databases">
        <title>YIM 152171 draft genome.</title>
        <authorList>
            <person name="Yang Z."/>
        </authorList>
    </citation>
    <scope>NUCLEOTIDE SEQUENCE [LARGE SCALE GENOMIC DNA]</scope>
    <source>
        <strain evidence="5 6">YIM 152171</strain>
    </source>
</reference>
<keyword evidence="3" id="KW-1133">Transmembrane helix</keyword>
<evidence type="ECO:0000256" key="2">
    <source>
        <dbReference type="ARBA" id="ARBA00023169"/>
    </source>
</evidence>
<comment type="caution">
    <text evidence="5">The sequence shown here is derived from an EMBL/GenBank/DDBJ whole genome shotgun (WGS) entry which is preliminary data.</text>
</comment>
<protein>
    <submittedName>
        <fullName evidence="5">Sugar transferase</fullName>
    </submittedName>
</protein>
<keyword evidence="3" id="KW-0472">Membrane</keyword>
<comment type="similarity">
    <text evidence="1">Belongs to the bacterial sugar transferase family.</text>
</comment>
<evidence type="ECO:0000313" key="5">
    <source>
        <dbReference type="EMBL" id="MDF1586580.1"/>
    </source>
</evidence>
<evidence type="ECO:0000313" key="6">
    <source>
        <dbReference type="Proteomes" id="UP001301140"/>
    </source>
</evidence>
<evidence type="ECO:0000259" key="4">
    <source>
        <dbReference type="Pfam" id="PF02397"/>
    </source>
</evidence>
<dbReference type="InterPro" id="IPR003362">
    <property type="entry name" value="Bact_transf"/>
</dbReference>
<gene>
    <name evidence="5" type="ORF">PZ740_09305</name>
</gene>
<sequence>MSEDVRPRQSFYTVYGKRLFDIALAGMILLVIAPLLLVLAVAVRLRLGSPVLYRQARIGRREAEFDLLKFRSMTDARDAQGRLLHDSERLVPFGLFLRRWSLDEWPQIFNVLKGDVSLVGPRPLIRRYLPRYTGRQRQRHLARPGMTGLAQVSGRSAISWEKRFELDIFYVENCSFFLDLKILFLTFRRLWEPDDIGAQGGGAAAEFWGSAGRPDEAPMAYPVDDKGH</sequence>
<feature type="transmembrane region" description="Helical" evidence="3">
    <location>
        <begin position="20"/>
        <end position="45"/>
    </location>
</feature>
<keyword evidence="6" id="KW-1185">Reference proteome</keyword>
<proteinExistence type="inferred from homology"/>
<accession>A0AAP3XRT2</accession>
<organism evidence="5 6">
    <name type="scientific">Marinimicrococcus flavescens</name>
    <dbReference type="NCBI Taxonomy" id="3031815"/>
    <lineage>
        <taxon>Bacteria</taxon>
        <taxon>Pseudomonadati</taxon>
        <taxon>Pseudomonadota</taxon>
        <taxon>Alphaproteobacteria</taxon>
        <taxon>Geminicoccales</taxon>
        <taxon>Geminicoccaceae</taxon>
        <taxon>Marinimicrococcus</taxon>
    </lineage>
</organism>
<dbReference type="PANTHER" id="PTHR30576:SF8">
    <property type="entry name" value="UNDECAPRENYL-PHOSPHATE GALACTOSE PHOSPHOTRANSFERASE"/>
    <property type="match status" value="1"/>
</dbReference>
<keyword evidence="3" id="KW-0812">Transmembrane</keyword>
<dbReference type="GO" id="GO:0000271">
    <property type="term" value="P:polysaccharide biosynthetic process"/>
    <property type="evidence" value="ECO:0007669"/>
    <property type="project" value="UniProtKB-KW"/>
</dbReference>
<name>A0AAP3XRT2_9PROT</name>
<feature type="domain" description="Bacterial sugar transferase" evidence="4">
    <location>
        <begin position="17"/>
        <end position="190"/>
    </location>
</feature>